<dbReference type="EMBL" id="CP060714">
    <property type="protein sequence ID" value="QNN55747.1"/>
    <property type="molecule type" value="Genomic_DNA"/>
</dbReference>
<reference evidence="1 2" key="1">
    <citation type="submission" date="2020-08" db="EMBL/GenBank/DDBJ databases">
        <title>Genome sequence of Diaphorobacter ruginosibacter DSM 27467T.</title>
        <authorList>
            <person name="Hyun D.-W."/>
            <person name="Bae J.-W."/>
        </authorList>
    </citation>
    <scope>NUCLEOTIDE SEQUENCE [LARGE SCALE GENOMIC DNA]</scope>
    <source>
        <strain evidence="1 2">DSM 27467</strain>
    </source>
</reference>
<keyword evidence="2" id="KW-1185">Reference proteome</keyword>
<dbReference type="AlphaFoldDB" id="A0A7G9RJH2"/>
<accession>A0A7G9RJH2</accession>
<evidence type="ECO:0000313" key="2">
    <source>
        <dbReference type="Proteomes" id="UP000515811"/>
    </source>
</evidence>
<gene>
    <name evidence="1" type="ORF">H9K76_14105</name>
</gene>
<organism evidence="1 2">
    <name type="scientific">Diaphorobacter ruginosibacter</name>
    <dbReference type="NCBI Taxonomy" id="1715720"/>
    <lineage>
        <taxon>Bacteria</taxon>
        <taxon>Pseudomonadati</taxon>
        <taxon>Pseudomonadota</taxon>
        <taxon>Betaproteobacteria</taxon>
        <taxon>Burkholderiales</taxon>
        <taxon>Comamonadaceae</taxon>
        <taxon>Diaphorobacter</taxon>
    </lineage>
</organism>
<proteinExistence type="predicted"/>
<dbReference type="RefSeq" id="WP_187596020.1">
    <property type="nucleotide sequence ID" value="NZ_CP060714.1"/>
</dbReference>
<protein>
    <submittedName>
        <fullName evidence="1">Uncharacterized protein</fullName>
    </submittedName>
</protein>
<dbReference type="KEGG" id="drg:H9K76_14105"/>
<dbReference type="Proteomes" id="UP000515811">
    <property type="component" value="Chromosome"/>
</dbReference>
<evidence type="ECO:0000313" key="1">
    <source>
        <dbReference type="EMBL" id="QNN55747.1"/>
    </source>
</evidence>
<sequence length="180" mass="20882">MTDHIEIHPGVMRQLDHRQAVYTGTAEALIATRVNQQRTWIDKAARSAVFKKIWHLNEVCVRVFRKSVLLDNKGTNRLQSSGLNFWCFSRKTPPKIMNKKKHRASSVCRVDQMDGIAKPQNSHVRTCCKTPQMGRQLKLNIYRFPFAFLHRKIVIDRPRIANALRVLNSIISSIYNVKMD</sequence>
<name>A0A7G9RJH2_9BURK</name>